<evidence type="ECO:0000256" key="2">
    <source>
        <dbReference type="ARBA" id="ARBA00022723"/>
    </source>
</evidence>
<dbReference type="InterPro" id="IPR006913">
    <property type="entry name" value="CENP-V/GFA"/>
</dbReference>
<dbReference type="InterPro" id="IPR011057">
    <property type="entry name" value="Mss4-like_sf"/>
</dbReference>
<sequence>MTVVLTGGCACGAIRYECEAKPAVMLNCHCRDCQRSSGGAFAPLVVVQADHFCLRQGVPKYFVSVADSGNTVRRGFCAECGSPLFMSSAALPGYIALKAGSLDDPTLFRPAADLWTHSAQCWDSMNPILPKYEYEPGHPQQKVPEHA</sequence>
<organism evidence="6 7">
    <name type="scientific">Uliginosibacterium aquaticum</name>
    <dbReference type="NCBI Taxonomy" id="2731212"/>
    <lineage>
        <taxon>Bacteria</taxon>
        <taxon>Pseudomonadati</taxon>
        <taxon>Pseudomonadota</taxon>
        <taxon>Betaproteobacteria</taxon>
        <taxon>Rhodocyclales</taxon>
        <taxon>Zoogloeaceae</taxon>
        <taxon>Uliginosibacterium</taxon>
    </lineage>
</organism>
<keyword evidence="2" id="KW-0479">Metal-binding</keyword>
<accession>A0ABX2IGV0</accession>
<gene>
    <name evidence="6" type="ORF">HJ583_013375</name>
</gene>
<evidence type="ECO:0000256" key="4">
    <source>
        <dbReference type="ARBA" id="ARBA00023239"/>
    </source>
</evidence>
<keyword evidence="7" id="KW-1185">Reference proteome</keyword>
<evidence type="ECO:0000256" key="3">
    <source>
        <dbReference type="ARBA" id="ARBA00022833"/>
    </source>
</evidence>
<comment type="similarity">
    <text evidence="1">Belongs to the Gfa family.</text>
</comment>
<dbReference type="RefSeq" id="WP_170022381.1">
    <property type="nucleotide sequence ID" value="NZ_JABCSC020000003.1"/>
</dbReference>
<name>A0ABX2IGV0_9RHOO</name>
<comment type="caution">
    <text evidence="6">The sequence shown here is derived from an EMBL/GenBank/DDBJ whole genome shotgun (WGS) entry which is preliminary data.</text>
</comment>
<keyword evidence="3" id="KW-0862">Zinc</keyword>
<dbReference type="PROSITE" id="PS51891">
    <property type="entry name" value="CENP_V_GFA"/>
    <property type="match status" value="1"/>
</dbReference>
<protein>
    <submittedName>
        <fullName evidence="6">GFA family protein</fullName>
    </submittedName>
</protein>
<dbReference type="PANTHER" id="PTHR33337">
    <property type="entry name" value="GFA DOMAIN-CONTAINING PROTEIN"/>
    <property type="match status" value="1"/>
</dbReference>
<evidence type="ECO:0000256" key="1">
    <source>
        <dbReference type="ARBA" id="ARBA00005495"/>
    </source>
</evidence>
<proteinExistence type="inferred from homology"/>
<evidence type="ECO:0000313" key="6">
    <source>
        <dbReference type="EMBL" id="NSL56026.1"/>
    </source>
</evidence>
<keyword evidence="4" id="KW-0456">Lyase</keyword>
<feature type="domain" description="CENP-V/GFA" evidence="5">
    <location>
        <begin position="5"/>
        <end position="123"/>
    </location>
</feature>
<dbReference type="PANTHER" id="PTHR33337:SF40">
    <property type="entry name" value="CENP-V_GFA DOMAIN-CONTAINING PROTEIN-RELATED"/>
    <property type="match status" value="1"/>
</dbReference>
<evidence type="ECO:0000259" key="5">
    <source>
        <dbReference type="PROSITE" id="PS51891"/>
    </source>
</evidence>
<reference evidence="6 7" key="1">
    <citation type="submission" date="2020-06" db="EMBL/GenBank/DDBJ databases">
        <title>Draft genome of Uliginosibacterium sp. IMCC34675.</title>
        <authorList>
            <person name="Song J."/>
        </authorList>
    </citation>
    <scope>NUCLEOTIDE SEQUENCE [LARGE SCALE GENOMIC DNA]</scope>
    <source>
        <strain evidence="6 7">IMCC34675</strain>
    </source>
</reference>
<dbReference type="Pfam" id="PF04828">
    <property type="entry name" value="GFA"/>
    <property type="match status" value="1"/>
</dbReference>
<dbReference type="Gene3D" id="3.90.1590.10">
    <property type="entry name" value="glutathione-dependent formaldehyde- activating enzyme (gfa)"/>
    <property type="match status" value="1"/>
</dbReference>
<dbReference type="Proteomes" id="UP000778523">
    <property type="component" value="Unassembled WGS sequence"/>
</dbReference>
<evidence type="ECO:0000313" key="7">
    <source>
        <dbReference type="Proteomes" id="UP000778523"/>
    </source>
</evidence>
<dbReference type="EMBL" id="JABCSC020000003">
    <property type="protein sequence ID" value="NSL56026.1"/>
    <property type="molecule type" value="Genomic_DNA"/>
</dbReference>
<dbReference type="SUPFAM" id="SSF51316">
    <property type="entry name" value="Mss4-like"/>
    <property type="match status" value="1"/>
</dbReference>